<reference evidence="2 3" key="1">
    <citation type="journal article" date="2019" name="Int. J. Syst. Evol. Microbiol.">
        <title>The Global Catalogue of Microorganisms (GCM) 10K type strain sequencing project: providing services to taxonomists for standard genome sequencing and annotation.</title>
        <authorList>
            <consortium name="The Broad Institute Genomics Platform"/>
            <consortium name="The Broad Institute Genome Sequencing Center for Infectious Disease"/>
            <person name="Wu L."/>
            <person name="Ma J."/>
        </authorList>
    </citation>
    <scope>NUCLEOTIDE SEQUENCE [LARGE SCALE GENOMIC DNA]</scope>
    <source>
        <strain evidence="2 3">JCM 4805</strain>
    </source>
</reference>
<dbReference type="SUPFAM" id="SSF89796">
    <property type="entry name" value="CoA-transferase family III (CaiB/BaiF)"/>
    <property type="match status" value="2"/>
</dbReference>
<sequence>MGDESDVTRELDGTLKAIGLNREPAVRALTVTGCLPYVRSPLRMSVAIGVPLLAAAVGAAEVWHRRTGRAQRLSLHLGQGLHRMTPFLGGGTTLNGYFSSMGSLAGLTGLAPAAWDFYRTADDRWVIPIACYPRTRDALLDLLDCAHTREHIAAAVRRREAAELEEAAAERCVPLAMARTREEFLAHPQGRAVLAEPLVAVERIADGPAVPLPTGPRPLSSLRCLQYTHILAGTATGRTLAEYGADVLHVCEPDSFEHDAVWHESAGGMRSARLDLHERGAGRDAFDGLLREADVFVLNHRPAKARRLGLTAEECAAARPGIIHCSLTAYGHTGPWRDRGGFDQQAQALTGISLREGGGAAPGLPPGRILCDYVASYLAAAGIMAATLRRAHEGGSYAVRVSLAGVASWCWELGSWDPELLDRLAEDAAPPAPEWRTSTTPLGEVRYTAPPVRLSETPGGYDDPVLVPRGSSAPRWRPAPVGP</sequence>
<dbReference type="InterPro" id="IPR050509">
    <property type="entry name" value="CoA-transferase_III"/>
</dbReference>
<organism evidence="2 3">
    <name type="scientific">Streptomyces olivaceiscleroticus</name>
    <dbReference type="NCBI Taxonomy" id="68245"/>
    <lineage>
        <taxon>Bacteria</taxon>
        <taxon>Bacillati</taxon>
        <taxon>Actinomycetota</taxon>
        <taxon>Actinomycetes</taxon>
        <taxon>Kitasatosporales</taxon>
        <taxon>Streptomycetaceae</taxon>
        <taxon>Streptomyces</taxon>
    </lineage>
</organism>
<proteinExistence type="predicted"/>
<evidence type="ECO:0000313" key="2">
    <source>
        <dbReference type="EMBL" id="GAA0445794.1"/>
    </source>
</evidence>
<gene>
    <name evidence="2" type="ORF">GCM10010361_06980</name>
</gene>
<dbReference type="EMBL" id="BAAABY010000007">
    <property type="protein sequence ID" value="GAA0445794.1"/>
    <property type="molecule type" value="Genomic_DNA"/>
</dbReference>
<comment type="caution">
    <text evidence="2">The sequence shown here is derived from an EMBL/GenBank/DDBJ whole genome shotgun (WGS) entry which is preliminary data.</text>
</comment>
<keyword evidence="3" id="KW-1185">Reference proteome</keyword>
<protein>
    <submittedName>
        <fullName evidence="2">CoA transferase</fullName>
    </submittedName>
</protein>
<name>A0ABN0ZFW6_9ACTN</name>
<dbReference type="RefSeq" id="WP_346092876.1">
    <property type="nucleotide sequence ID" value="NZ_BAAABY010000007.1"/>
</dbReference>
<dbReference type="InterPro" id="IPR003673">
    <property type="entry name" value="CoA-Trfase_fam_III"/>
</dbReference>
<dbReference type="Pfam" id="PF02515">
    <property type="entry name" value="CoA_transf_3"/>
    <property type="match status" value="2"/>
</dbReference>
<dbReference type="InterPro" id="IPR044855">
    <property type="entry name" value="CoA-Trfase_III_dom3_sf"/>
</dbReference>
<dbReference type="Gene3D" id="3.30.1540.10">
    <property type="entry name" value="formyl-coa transferase, domain 3"/>
    <property type="match status" value="1"/>
</dbReference>
<evidence type="ECO:0000256" key="1">
    <source>
        <dbReference type="SAM" id="MobiDB-lite"/>
    </source>
</evidence>
<feature type="region of interest" description="Disordered" evidence="1">
    <location>
        <begin position="428"/>
        <end position="483"/>
    </location>
</feature>
<accession>A0ABN0ZFW6</accession>
<dbReference type="GO" id="GO:0016740">
    <property type="term" value="F:transferase activity"/>
    <property type="evidence" value="ECO:0007669"/>
    <property type="project" value="UniProtKB-KW"/>
</dbReference>
<dbReference type="PANTHER" id="PTHR48228:SF4">
    <property type="entry name" value="BLR3030 PROTEIN"/>
    <property type="match status" value="1"/>
</dbReference>
<dbReference type="Proteomes" id="UP001500909">
    <property type="component" value="Unassembled WGS sequence"/>
</dbReference>
<keyword evidence="2" id="KW-0808">Transferase</keyword>
<dbReference type="Gene3D" id="3.40.50.10540">
    <property type="entry name" value="Crotonobetainyl-coa:carnitine coa-transferase, domain 1"/>
    <property type="match status" value="2"/>
</dbReference>
<dbReference type="InterPro" id="IPR023606">
    <property type="entry name" value="CoA-Trfase_III_dom_1_sf"/>
</dbReference>
<evidence type="ECO:0000313" key="3">
    <source>
        <dbReference type="Proteomes" id="UP001500909"/>
    </source>
</evidence>
<dbReference type="PANTHER" id="PTHR48228">
    <property type="entry name" value="SUCCINYL-COA--D-CITRAMALATE COA-TRANSFERASE"/>
    <property type="match status" value="1"/>
</dbReference>